<organism evidence="1 2">
    <name type="scientific">Microvenator marinus</name>
    <dbReference type="NCBI Taxonomy" id="2600177"/>
    <lineage>
        <taxon>Bacteria</taxon>
        <taxon>Deltaproteobacteria</taxon>
        <taxon>Bradymonadales</taxon>
        <taxon>Microvenatoraceae</taxon>
        <taxon>Microvenator</taxon>
    </lineage>
</organism>
<dbReference type="OrthoDB" id="5401272at2"/>
<dbReference type="Proteomes" id="UP000321595">
    <property type="component" value="Chromosome"/>
</dbReference>
<evidence type="ECO:0000313" key="2">
    <source>
        <dbReference type="Proteomes" id="UP000321595"/>
    </source>
</evidence>
<evidence type="ECO:0000313" key="1">
    <source>
        <dbReference type="EMBL" id="QED28325.1"/>
    </source>
</evidence>
<accession>A0A5B8XS26</accession>
<dbReference type="EMBL" id="CP042467">
    <property type="protein sequence ID" value="QED28325.1"/>
    <property type="molecule type" value="Genomic_DNA"/>
</dbReference>
<protein>
    <submittedName>
        <fullName evidence="1">Uncharacterized protein</fullName>
    </submittedName>
</protein>
<dbReference type="AlphaFoldDB" id="A0A5B8XS26"/>
<dbReference type="RefSeq" id="WP_146960650.1">
    <property type="nucleotide sequence ID" value="NZ_CP042467.1"/>
</dbReference>
<dbReference type="KEGG" id="bbae:FRD01_14010"/>
<keyword evidence="2" id="KW-1185">Reference proteome</keyword>
<reference evidence="1 2" key="1">
    <citation type="submission" date="2019-08" db="EMBL/GenBank/DDBJ databases">
        <authorList>
            <person name="Liang Q."/>
        </authorList>
    </citation>
    <scope>NUCLEOTIDE SEQUENCE [LARGE SCALE GENOMIC DNA]</scope>
    <source>
        <strain evidence="1 2">V1718</strain>
    </source>
</reference>
<name>A0A5B8XS26_9DELT</name>
<proteinExistence type="predicted"/>
<gene>
    <name evidence="1" type="ORF">FRD01_14010</name>
</gene>
<sequence>MNRRVLTLIFGLVCAACGDDGADLPANCQSGDITGTIEVLAPRDVTACGEVALKSIAQGTTLRLRPGTVVDMFEGQSFAIDTVSRLIAEGTEERPIIFQAATKRGWSTLSFPTSVNAEPSILKHVIFRGGRGDDPILAVHDGVRLNHVQIEDTDTGLLVSGWDPQSSNIQITTRETPLILRTEEALYDLHKVEGLRVDSETKIQVEGESFGEVVLKSVGGYYEFEHAEFDSLDVGPHSLVFVRNGLRATNVRVEGPVSFYSDHDLAFQGGVIGDLKIDGAGRVEFSDVSLNNVTVRDAEHVRLDGEILAKGLEVTRTIDSTSSLASFAPGVSVTDSVFEDLNIPVVLEFDGALNFVGNVVTGSDTCIQTSTDDTTDYNAVNTLNCPTPVR</sequence>